<dbReference type="InterPro" id="IPR023399">
    <property type="entry name" value="Baseplate-like_2-layer_sand"/>
</dbReference>
<reference evidence="1 2" key="1">
    <citation type="submission" date="2016-08" db="EMBL/GenBank/DDBJ databases">
        <title>Characterization and recognition of Brachyspira hampsonii sp. nov., a novel intestinal spirochete that is pathogenic to pigs.</title>
        <authorList>
            <person name="Mirajkar N."/>
            <person name="La T."/>
            <person name="Phillips N."/>
            <person name="Hampson D."/>
            <person name="Gebhart C."/>
        </authorList>
    </citation>
    <scope>NUCLEOTIDE SEQUENCE [LARGE SCALE GENOMIC DNA]</scope>
    <source>
        <strain evidence="1 2">P280/1</strain>
    </source>
</reference>
<dbReference type="Proteomes" id="UP000095247">
    <property type="component" value="Unassembled WGS sequence"/>
</dbReference>
<evidence type="ECO:0008006" key="3">
    <source>
        <dbReference type="Google" id="ProtNLM"/>
    </source>
</evidence>
<name>A0A1E5NH47_9SPIR</name>
<dbReference type="Gene3D" id="2.30.300.10">
    <property type="entry name" value="Baseplate protein-like domain - beta roll fold"/>
    <property type="match status" value="1"/>
</dbReference>
<proteinExistence type="predicted"/>
<evidence type="ECO:0000313" key="2">
    <source>
        <dbReference type="Proteomes" id="UP000095247"/>
    </source>
</evidence>
<gene>
    <name evidence="1" type="ORF">BFL38_14435</name>
</gene>
<organism evidence="1 2">
    <name type="scientific">Brachyspira hampsonii</name>
    <dbReference type="NCBI Taxonomy" id="1287055"/>
    <lineage>
        <taxon>Bacteria</taxon>
        <taxon>Pseudomonadati</taxon>
        <taxon>Spirochaetota</taxon>
        <taxon>Spirochaetia</taxon>
        <taxon>Brachyspirales</taxon>
        <taxon>Brachyspiraceae</taxon>
        <taxon>Brachyspira</taxon>
    </lineage>
</organism>
<accession>A0A1E5NH47</accession>
<dbReference type="SUPFAM" id="SSF69279">
    <property type="entry name" value="Phage tail proteins"/>
    <property type="match status" value="2"/>
</dbReference>
<comment type="caution">
    <text evidence="1">The sequence shown here is derived from an EMBL/GenBank/DDBJ whole genome shotgun (WGS) entry which is preliminary data.</text>
</comment>
<sequence>MALQNKLVLIIANKTIEYFKSIEVNFDIKAITSNIIIELPYGEDYEDIYKPFKFQSVSLEYNNKTVFLGVIENWQTVINENTYILQGRALTSVFCHKFTNIKNYIYKDTTIGNILNTISGEYNIKVKLPLGDTDKLNTIYFNHNESFAYQIQNQISRTSIKGYVPLLSCDFEGNLVFGKNIEKLTEANEVLNLDYDYNNIYDAKINYRGNLRKAKYTRYGQNEESTNIEFTISDSEMSRLNIIDSRYSIGKTIDELRNIASRDRAYDIMASNQIYIHYKSWLDKNNSLIDTGDIISLRISKKLIEDSTKFIIETLKLYYSNEIGFYSMFKLTPYNTFNVG</sequence>
<dbReference type="AlphaFoldDB" id="A0A1E5NH47"/>
<dbReference type="Gene3D" id="3.55.50.10">
    <property type="entry name" value="Baseplate protein-like domains"/>
    <property type="match status" value="1"/>
</dbReference>
<protein>
    <recommendedName>
        <fullName evidence="3">Phage tail protein</fullName>
    </recommendedName>
</protein>
<dbReference type="Gene3D" id="3.30.1920.10">
    <property type="entry name" value="Baseplate protein-like domains - 2 layer sandwich fold"/>
    <property type="match status" value="1"/>
</dbReference>
<evidence type="ECO:0000313" key="1">
    <source>
        <dbReference type="EMBL" id="OEJ15482.1"/>
    </source>
</evidence>
<dbReference type="EMBL" id="MDCO01000006">
    <property type="protein sequence ID" value="OEJ15482.1"/>
    <property type="molecule type" value="Genomic_DNA"/>
</dbReference>